<proteinExistence type="predicted"/>
<reference evidence="2" key="1">
    <citation type="journal article" date="2019" name="bioRxiv">
        <title>Genomics, evolutionary history and diagnostics of the Alternaria alternata species group including apple and Asian pear pathotypes.</title>
        <authorList>
            <person name="Armitage A.D."/>
            <person name="Cockerton H.M."/>
            <person name="Sreenivasaprasad S."/>
            <person name="Woodhall J.W."/>
            <person name="Lane C.R."/>
            <person name="Harrison R.J."/>
            <person name="Clarkson J.P."/>
        </authorList>
    </citation>
    <scope>NUCLEOTIDE SEQUENCE [LARGE SCALE GENOMIC DNA]</scope>
    <source>
        <strain evidence="2">FERA 1082</strain>
    </source>
</reference>
<protein>
    <submittedName>
        <fullName evidence="1">Uncharacterized protein</fullName>
    </submittedName>
</protein>
<dbReference type="Proteomes" id="UP000292402">
    <property type="component" value="Unassembled WGS sequence"/>
</dbReference>
<organism evidence="1 2">
    <name type="scientific">Alternaria tenuissima</name>
    <dbReference type="NCBI Taxonomy" id="119927"/>
    <lineage>
        <taxon>Eukaryota</taxon>
        <taxon>Fungi</taxon>
        <taxon>Dikarya</taxon>
        <taxon>Ascomycota</taxon>
        <taxon>Pezizomycotina</taxon>
        <taxon>Dothideomycetes</taxon>
        <taxon>Pleosporomycetidae</taxon>
        <taxon>Pleosporales</taxon>
        <taxon>Pleosporineae</taxon>
        <taxon>Pleosporaceae</taxon>
        <taxon>Alternaria</taxon>
        <taxon>Alternaria sect. Alternaria</taxon>
        <taxon>Alternaria alternata complex</taxon>
    </lineage>
</organism>
<dbReference type="AlphaFoldDB" id="A0A4Q4MWL8"/>
<comment type="caution">
    <text evidence="1">The sequence shown here is derived from an EMBL/GenBank/DDBJ whole genome shotgun (WGS) entry which is preliminary data.</text>
</comment>
<evidence type="ECO:0000313" key="1">
    <source>
        <dbReference type="EMBL" id="RYN60883.1"/>
    </source>
</evidence>
<evidence type="ECO:0000313" key="2">
    <source>
        <dbReference type="Proteomes" id="UP000292402"/>
    </source>
</evidence>
<name>A0A4Q4MWL8_9PLEO</name>
<accession>A0A4Q4MWL8</accession>
<gene>
    <name evidence="1" type="ORF">AA0114_g880</name>
</gene>
<sequence>MASQTESEEQVNTLYEECCKQLRTGLKLEELYQTEVKRLERRSEVCNGQKEKTTAVLNKYAQASCRKLCDRMLEVLPRELRDTIYEHFLPHSITLSKRLTAMDFNGQICQVCVESNGSVGFSTMIPVHLRETEYTPQGFYRELLERLFQTTTFDLGDDLSLIAALGSWDGGLGIGPADYPLNISFLIKFDWLDLWCKHDPWFVYDTPLWPKVFLTRLEGLFSFKPGTKLTICIQRHNVSLPITQEIKELECNAVVPIILPTLRRLAAIGTETRLCLGGGCELKVDNDKVTLEDMEDEWKKARSH</sequence>
<dbReference type="EMBL" id="PDXA01000002">
    <property type="protein sequence ID" value="RYN60883.1"/>
    <property type="molecule type" value="Genomic_DNA"/>
</dbReference>